<dbReference type="GO" id="GO:0005524">
    <property type="term" value="F:ATP binding"/>
    <property type="evidence" value="ECO:0007669"/>
    <property type="project" value="InterPro"/>
</dbReference>
<feature type="region of interest" description="Disordered" evidence="1">
    <location>
        <begin position="272"/>
        <end position="304"/>
    </location>
</feature>
<dbReference type="EMBL" id="CAMKVN010001374">
    <property type="protein sequence ID" value="CAI2175517.1"/>
    <property type="molecule type" value="Genomic_DNA"/>
</dbReference>
<dbReference type="Gene3D" id="1.20.930.20">
    <property type="entry name" value="Adaptor protein Cbl, N-terminal domain"/>
    <property type="match status" value="1"/>
</dbReference>
<dbReference type="Pfam" id="PF07714">
    <property type="entry name" value="PK_Tyr_Ser-Thr"/>
    <property type="match status" value="2"/>
</dbReference>
<dbReference type="GO" id="GO:0007166">
    <property type="term" value="P:cell surface receptor signaling pathway"/>
    <property type="evidence" value="ECO:0007669"/>
    <property type="project" value="InterPro"/>
</dbReference>
<proteinExistence type="predicted"/>
<evidence type="ECO:0000259" key="2">
    <source>
        <dbReference type="PROSITE" id="PS50011"/>
    </source>
</evidence>
<dbReference type="PANTHER" id="PTHR45756:SF1">
    <property type="entry name" value="PROTEIN KINASE DOMAIN CONTAINING PROTEIN"/>
    <property type="match status" value="1"/>
</dbReference>
<feature type="region of interest" description="Disordered" evidence="1">
    <location>
        <begin position="222"/>
        <end position="255"/>
    </location>
</feature>
<evidence type="ECO:0000313" key="4">
    <source>
        <dbReference type="Proteomes" id="UP001153678"/>
    </source>
</evidence>
<dbReference type="PANTHER" id="PTHR45756">
    <property type="entry name" value="PALMITOYLTRANSFERASE"/>
    <property type="match status" value="1"/>
</dbReference>
<dbReference type="Proteomes" id="UP001153678">
    <property type="component" value="Unassembled WGS sequence"/>
</dbReference>
<dbReference type="AlphaFoldDB" id="A0A9W4SN68"/>
<dbReference type="GO" id="GO:0004672">
    <property type="term" value="F:protein kinase activity"/>
    <property type="evidence" value="ECO:0007669"/>
    <property type="project" value="InterPro"/>
</dbReference>
<name>A0A9W4SN68_9GLOM</name>
<dbReference type="CDD" id="cd21037">
    <property type="entry name" value="MLKL_NTD"/>
    <property type="match status" value="1"/>
</dbReference>
<feature type="non-terminal residue" evidence="3">
    <location>
        <position position="584"/>
    </location>
</feature>
<gene>
    <name evidence="3" type="ORF">FWILDA_LOCUS7133</name>
</gene>
<feature type="compositionally biased region" description="Basic and acidic residues" evidence="1">
    <location>
        <begin position="294"/>
        <end position="304"/>
    </location>
</feature>
<protein>
    <submittedName>
        <fullName evidence="3">13784_t:CDS:1</fullName>
    </submittedName>
</protein>
<dbReference type="InterPro" id="IPR036537">
    <property type="entry name" value="Adaptor_Cbl_N_dom_sf"/>
</dbReference>
<dbReference type="InterPro" id="IPR000719">
    <property type="entry name" value="Prot_kinase_dom"/>
</dbReference>
<dbReference type="Gene3D" id="1.10.510.10">
    <property type="entry name" value="Transferase(Phosphotransferase) domain 1"/>
    <property type="match status" value="2"/>
</dbReference>
<sequence>YDVCLAIKISQGRRESIIPGTPEDYVKLYTAMIEKTNINGNDDEDKSDFQLSKQQLCLDSVNASSIVITYRQFFPLVKEVSDILNKVIVLYKTAQHNKNITKVLVERIIAASSAVEMLKAREDLFTLKNYTSLQRLIQVLQKMKKFIEEITQPNTDYDSSINLLNFTLTVDFRINSDKDDKILKEDIEELLKFQEALAESIDKVNLVIEKVNEMQITMQSLINNPKNEKQPQLPFGDYEEADEPPRSDSRASDKVNLVIEKVNKMQITMQSLINNPKNEKQPQLPFGDYEEADEPPRSDSRASDKVNLVIEKVNEMQIIMQNLINNPKNEQQNQNRIDNIFNEPQLPFGDYEEADEPPRSDRLRKYVHVKTKEDFAFKRLDKGNYNTVKNQAIFLKKLKDCQNIIHFYGLTKDDKDDFYLVTEWAEYKNLREYITSNGQNIDMKLRIRFAYDIAKGNLSANIESLVYTAPEMLKRITEVAGKNENNKRIAEEETNKKYDTKCEVYSFGILLWEIAECRIPYEDISDFLEITRLVISGHREPFTPGIDIPEKYKSLVNISVDQNPGLRPILAKMLTDLRDIFHNY</sequence>
<keyword evidence="4" id="KW-1185">Reference proteome</keyword>
<dbReference type="InterPro" id="IPR011009">
    <property type="entry name" value="Kinase-like_dom_sf"/>
</dbReference>
<dbReference type="OrthoDB" id="2408187at2759"/>
<dbReference type="PROSITE" id="PS50011">
    <property type="entry name" value="PROTEIN_KINASE_DOM"/>
    <property type="match status" value="1"/>
</dbReference>
<dbReference type="InterPro" id="IPR053215">
    <property type="entry name" value="TKL_Ser/Thr_kinase"/>
</dbReference>
<feature type="compositionally biased region" description="Basic and acidic residues" evidence="1">
    <location>
        <begin position="243"/>
        <end position="253"/>
    </location>
</feature>
<dbReference type="InterPro" id="IPR059179">
    <property type="entry name" value="MLKL-like_MCAfunc"/>
</dbReference>
<accession>A0A9W4SN68</accession>
<organism evidence="3 4">
    <name type="scientific">Funneliformis geosporum</name>
    <dbReference type="NCBI Taxonomy" id="1117311"/>
    <lineage>
        <taxon>Eukaryota</taxon>
        <taxon>Fungi</taxon>
        <taxon>Fungi incertae sedis</taxon>
        <taxon>Mucoromycota</taxon>
        <taxon>Glomeromycotina</taxon>
        <taxon>Glomeromycetes</taxon>
        <taxon>Glomerales</taxon>
        <taxon>Glomeraceae</taxon>
        <taxon>Funneliformis</taxon>
    </lineage>
</organism>
<reference evidence="3" key="1">
    <citation type="submission" date="2022-08" db="EMBL/GenBank/DDBJ databases">
        <authorList>
            <person name="Kallberg Y."/>
            <person name="Tangrot J."/>
            <person name="Rosling A."/>
        </authorList>
    </citation>
    <scope>NUCLEOTIDE SEQUENCE</scope>
    <source>
        <strain evidence="3">Wild A</strain>
    </source>
</reference>
<dbReference type="InterPro" id="IPR001245">
    <property type="entry name" value="Ser-Thr/Tyr_kinase_cat_dom"/>
</dbReference>
<dbReference type="SUPFAM" id="SSF56112">
    <property type="entry name" value="Protein kinase-like (PK-like)"/>
    <property type="match status" value="1"/>
</dbReference>
<comment type="caution">
    <text evidence="3">The sequence shown here is derived from an EMBL/GenBank/DDBJ whole genome shotgun (WGS) entry which is preliminary data.</text>
</comment>
<evidence type="ECO:0000256" key="1">
    <source>
        <dbReference type="SAM" id="MobiDB-lite"/>
    </source>
</evidence>
<evidence type="ECO:0000313" key="3">
    <source>
        <dbReference type="EMBL" id="CAI2175517.1"/>
    </source>
</evidence>
<feature type="domain" description="Protein kinase" evidence="2">
    <location>
        <begin position="227"/>
        <end position="584"/>
    </location>
</feature>